<organism evidence="2 3">
    <name type="scientific">Plectus sambesii</name>
    <dbReference type="NCBI Taxonomy" id="2011161"/>
    <lineage>
        <taxon>Eukaryota</taxon>
        <taxon>Metazoa</taxon>
        <taxon>Ecdysozoa</taxon>
        <taxon>Nematoda</taxon>
        <taxon>Chromadorea</taxon>
        <taxon>Plectida</taxon>
        <taxon>Plectina</taxon>
        <taxon>Plectoidea</taxon>
        <taxon>Plectidae</taxon>
        <taxon>Plectus</taxon>
    </lineage>
</organism>
<name>A0A914XJC5_9BILA</name>
<keyword evidence="1" id="KW-0732">Signal</keyword>
<reference evidence="3" key="1">
    <citation type="submission" date="2022-11" db="UniProtKB">
        <authorList>
            <consortium name="WormBaseParasite"/>
        </authorList>
    </citation>
    <scope>IDENTIFICATION</scope>
</reference>
<feature type="signal peptide" evidence="1">
    <location>
        <begin position="1"/>
        <end position="17"/>
    </location>
</feature>
<protein>
    <submittedName>
        <fullName evidence="3">Uncharacterized protein</fullName>
    </submittedName>
</protein>
<evidence type="ECO:0000313" key="3">
    <source>
        <dbReference type="WBParaSite" id="PSAMB.scaffold89size82155.g1754.t1"/>
    </source>
</evidence>
<dbReference type="AlphaFoldDB" id="A0A914XJC5"/>
<feature type="chain" id="PRO_5037908643" evidence="1">
    <location>
        <begin position="18"/>
        <end position="258"/>
    </location>
</feature>
<sequence length="258" mass="28161">MLLQILILLLLLSHTHAQTPTPEQQKLIDVCLGAAGTAGAVTAIYAPANSCFAYIKAFSFIPATYGASKLVCTTVNAAVSNMGARCMMAQLLDRDAISNLTASGVLGPSMSAWLNLEQTVTTSEPAGGWQWREISGSLSNPTTAIPWTPGQPDNDGGAANQGVFKGSSTGGGIIDVKQSSFTATGTLCQCCNSDDTYVYINVNHNTVNKHFYDNYNYHHHRTNNYNDYASYNINYYTIYNNNYDAIYNINYYTIYNYN</sequence>
<dbReference type="Proteomes" id="UP000887566">
    <property type="component" value="Unplaced"/>
</dbReference>
<accession>A0A914XJC5</accession>
<dbReference type="WBParaSite" id="PSAMB.scaffold89size82155.g1754.t1">
    <property type="protein sequence ID" value="PSAMB.scaffold89size82155.g1754.t1"/>
    <property type="gene ID" value="PSAMB.scaffold89size82155.g1754"/>
</dbReference>
<proteinExistence type="predicted"/>
<keyword evidence="2" id="KW-1185">Reference proteome</keyword>
<evidence type="ECO:0000313" key="2">
    <source>
        <dbReference type="Proteomes" id="UP000887566"/>
    </source>
</evidence>
<evidence type="ECO:0000256" key="1">
    <source>
        <dbReference type="SAM" id="SignalP"/>
    </source>
</evidence>